<proteinExistence type="predicted"/>
<dbReference type="AlphaFoldDB" id="A0A0B7BX95"/>
<reference evidence="2" key="1">
    <citation type="submission" date="2014-12" db="EMBL/GenBank/DDBJ databases">
        <title>Insight into the proteome of Arion vulgaris.</title>
        <authorList>
            <person name="Aradska J."/>
            <person name="Bulat T."/>
            <person name="Smidak R."/>
            <person name="Sarate P."/>
            <person name="Gangsoo J."/>
            <person name="Sialana F."/>
            <person name="Bilban M."/>
            <person name="Lubec G."/>
        </authorList>
    </citation>
    <scope>NUCLEOTIDE SEQUENCE</scope>
    <source>
        <tissue evidence="2">Skin</tissue>
    </source>
</reference>
<evidence type="ECO:0000256" key="1">
    <source>
        <dbReference type="SAM" id="MobiDB-lite"/>
    </source>
</evidence>
<accession>A0A0B7BX95</accession>
<gene>
    <name evidence="2" type="primary">ORF214197</name>
</gene>
<sequence length="78" mass="8160">MTDSDWGESSVDVPAKTGLGRGTLSHVFGEKIRGIGRGSVEGSQSNAFGSRNTEVNDSSYPQTNGYGGNSRGSYGNRT</sequence>
<name>A0A0B7BX95_9EUPU</name>
<organism evidence="2">
    <name type="scientific">Arion vulgaris</name>
    <dbReference type="NCBI Taxonomy" id="1028688"/>
    <lineage>
        <taxon>Eukaryota</taxon>
        <taxon>Metazoa</taxon>
        <taxon>Spiralia</taxon>
        <taxon>Lophotrochozoa</taxon>
        <taxon>Mollusca</taxon>
        <taxon>Gastropoda</taxon>
        <taxon>Heterobranchia</taxon>
        <taxon>Euthyneura</taxon>
        <taxon>Panpulmonata</taxon>
        <taxon>Eupulmonata</taxon>
        <taxon>Stylommatophora</taxon>
        <taxon>Helicina</taxon>
        <taxon>Arionoidea</taxon>
        <taxon>Arionidae</taxon>
        <taxon>Arion</taxon>
    </lineage>
</organism>
<protein>
    <submittedName>
        <fullName evidence="2">Uncharacterized protein</fullName>
    </submittedName>
</protein>
<dbReference type="EMBL" id="HACG01050106">
    <property type="protein sequence ID" value="CEK96971.1"/>
    <property type="molecule type" value="Transcribed_RNA"/>
</dbReference>
<feature type="region of interest" description="Disordered" evidence="1">
    <location>
        <begin position="1"/>
        <end position="78"/>
    </location>
</feature>
<evidence type="ECO:0000313" key="2">
    <source>
        <dbReference type="EMBL" id="CEK96971.1"/>
    </source>
</evidence>
<feature type="non-terminal residue" evidence="2">
    <location>
        <position position="78"/>
    </location>
</feature>
<feature type="compositionally biased region" description="Polar residues" evidence="1">
    <location>
        <begin position="41"/>
        <end position="63"/>
    </location>
</feature>